<gene>
    <name evidence="1" type="ORF">MNBD_ALPHA03-390</name>
</gene>
<proteinExistence type="predicted"/>
<evidence type="ECO:0000313" key="1">
    <source>
        <dbReference type="EMBL" id="VAX04548.1"/>
    </source>
</evidence>
<accession>A0A3B1AZ81</accession>
<evidence type="ECO:0008006" key="2">
    <source>
        <dbReference type="Google" id="ProtNLM"/>
    </source>
</evidence>
<name>A0A3B1AZ81_9ZZZZ</name>
<dbReference type="InterPro" id="IPR021323">
    <property type="entry name" value="DUF2927"/>
</dbReference>
<dbReference type="EMBL" id="UOFW01000097">
    <property type="protein sequence ID" value="VAX04548.1"/>
    <property type="molecule type" value="Genomic_DNA"/>
</dbReference>
<sequence>MCQTNRANHAIMALLLAVFIVGTNPVYALGASNHQIIDGFNKTVFGAEYTPYGVQSKYIRKFRGTVKFYIHNRSALNRSTKVRAFIVGLNRQITGLKTVMVNSKSRANFNVFIVDRKDYVKTVQKSIIRRENAAAPGKCFVRTIFTPGGIVRSDAIIVSDEGENLFKRCMVEEILQGLGPLNEHTTLRESMFNDRSRHTSFTKFDRYILNMLYDPRVKVGTSQTNVQKLLPTVLGDIKKRF</sequence>
<dbReference type="AlphaFoldDB" id="A0A3B1AZ81"/>
<dbReference type="Pfam" id="PF11150">
    <property type="entry name" value="DUF2927"/>
    <property type="match status" value="1"/>
</dbReference>
<protein>
    <recommendedName>
        <fullName evidence="2">DUF2927 domain-containing protein</fullName>
    </recommendedName>
</protein>
<reference evidence="1" key="1">
    <citation type="submission" date="2018-06" db="EMBL/GenBank/DDBJ databases">
        <authorList>
            <person name="Zhirakovskaya E."/>
        </authorList>
    </citation>
    <scope>NUCLEOTIDE SEQUENCE</scope>
</reference>
<organism evidence="1">
    <name type="scientific">hydrothermal vent metagenome</name>
    <dbReference type="NCBI Taxonomy" id="652676"/>
    <lineage>
        <taxon>unclassified sequences</taxon>
        <taxon>metagenomes</taxon>
        <taxon>ecological metagenomes</taxon>
    </lineage>
</organism>